<dbReference type="EC" id="2.1.1.-" evidence="2"/>
<evidence type="ECO:0000313" key="3">
    <source>
        <dbReference type="Proteomes" id="UP001257234"/>
    </source>
</evidence>
<dbReference type="InterPro" id="IPR041698">
    <property type="entry name" value="Methyltransf_25"/>
</dbReference>
<keyword evidence="2" id="KW-0808">Transferase</keyword>
<dbReference type="GO" id="GO:0008168">
    <property type="term" value="F:methyltransferase activity"/>
    <property type="evidence" value="ECO:0007669"/>
    <property type="project" value="UniProtKB-KW"/>
</dbReference>
<dbReference type="SUPFAM" id="SSF53335">
    <property type="entry name" value="S-adenosyl-L-methionine-dependent methyltransferases"/>
    <property type="match status" value="1"/>
</dbReference>
<protein>
    <submittedName>
        <fullName evidence="2">Class I SAM-dependent methyltransferase</fullName>
        <ecNumber evidence="2">2.1.1.-</ecNumber>
    </submittedName>
</protein>
<proteinExistence type="predicted"/>
<dbReference type="RefSeq" id="WP_309560135.1">
    <property type="nucleotide sequence ID" value="NZ_JAVJIU010000001.1"/>
</dbReference>
<dbReference type="Gene3D" id="3.40.50.150">
    <property type="entry name" value="Vaccinia Virus protein VP39"/>
    <property type="match status" value="1"/>
</dbReference>
<reference evidence="3" key="1">
    <citation type="submission" date="2023-07" db="EMBL/GenBank/DDBJ databases">
        <title>Christiangramia sp. SM2212., a novel bacterium of the family Flavobacteriaceae isolated from the sea sediment.</title>
        <authorList>
            <person name="Wang J."/>
            <person name="Zhang X."/>
        </authorList>
    </citation>
    <scope>NUCLEOTIDE SEQUENCE [LARGE SCALE GENOMIC DNA]</scope>
    <source>
        <strain evidence="3">SM2212</strain>
    </source>
</reference>
<evidence type="ECO:0000259" key="1">
    <source>
        <dbReference type="Pfam" id="PF13649"/>
    </source>
</evidence>
<evidence type="ECO:0000313" key="2">
    <source>
        <dbReference type="EMBL" id="MDR5589238.1"/>
    </source>
</evidence>
<gene>
    <name evidence="2" type="ORF">RE431_01195</name>
</gene>
<dbReference type="InterPro" id="IPR029063">
    <property type="entry name" value="SAM-dependent_MTases_sf"/>
</dbReference>
<dbReference type="CDD" id="cd02440">
    <property type="entry name" value="AdoMet_MTases"/>
    <property type="match status" value="1"/>
</dbReference>
<feature type="domain" description="Methyltransferase" evidence="1">
    <location>
        <begin position="46"/>
        <end position="136"/>
    </location>
</feature>
<dbReference type="Proteomes" id="UP001257234">
    <property type="component" value="Unassembled WGS sequence"/>
</dbReference>
<keyword evidence="3" id="KW-1185">Reference proteome</keyword>
<comment type="caution">
    <text evidence="2">The sequence shown here is derived from an EMBL/GenBank/DDBJ whole genome shotgun (WGS) entry which is preliminary data.</text>
</comment>
<sequence length="212" mass="24266">MKSKDNIKAIFEKYAKAYQDKYMSVTMYSRSLNTLLDELGTENIDILDVACGPGNISRYLLDRRPDLQILGIDISEKMIALAKKNNPEAHFRVLDCTDISEIDKNFDAIVAGFCLPYLSKNEVELFLKEASNILKSKSYLYLSLMEDEYDKSGNMSSSNNTGEQLPTYFYQEKDLRVIASQCNLEIIFTERLENRNNKEGVKDLVLIAQKLK</sequence>
<dbReference type="PANTHER" id="PTHR43591">
    <property type="entry name" value="METHYLTRANSFERASE"/>
    <property type="match status" value="1"/>
</dbReference>
<dbReference type="GO" id="GO:0032259">
    <property type="term" value="P:methylation"/>
    <property type="evidence" value="ECO:0007669"/>
    <property type="project" value="UniProtKB-KW"/>
</dbReference>
<accession>A0ABU1EM19</accession>
<dbReference type="EMBL" id="JAVJIU010000001">
    <property type="protein sequence ID" value="MDR5589238.1"/>
    <property type="molecule type" value="Genomic_DNA"/>
</dbReference>
<name>A0ABU1EM19_9FLAO</name>
<dbReference type="Pfam" id="PF13649">
    <property type="entry name" value="Methyltransf_25"/>
    <property type="match status" value="1"/>
</dbReference>
<organism evidence="2 3">
    <name type="scientific">Christiangramia sediminicola</name>
    <dbReference type="NCBI Taxonomy" id="3073267"/>
    <lineage>
        <taxon>Bacteria</taxon>
        <taxon>Pseudomonadati</taxon>
        <taxon>Bacteroidota</taxon>
        <taxon>Flavobacteriia</taxon>
        <taxon>Flavobacteriales</taxon>
        <taxon>Flavobacteriaceae</taxon>
        <taxon>Christiangramia</taxon>
    </lineage>
</organism>
<keyword evidence="2" id="KW-0489">Methyltransferase</keyword>